<feature type="domain" description="Endonuclease/exonuclease/phosphatase" evidence="2">
    <location>
        <begin position="113"/>
        <end position="361"/>
    </location>
</feature>
<keyword evidence="1" id="KW-0472">Membrane</keyword>
<dbReference type="Pfam" id="PF03372">
    <property type="entry name" value="Exo_endo_phos"/>
    <property type="match status" value="1"/>
</dbReference>
<keyword evidence="1" id="KW-0812">Transmembrane</keyword>
<gene>
    <name evidence="3" type="ORF">VRU49_01430</name>
</gene>
<dbReference type="EMBL" id="JAZDQU010000001">
    <property type="protein sequence ID" value="MEE1884068.1"/>
    <property type="molecule type" value="Genomic_DNA"/>
</dbReference>
<keyword evidence="3" id="KW-0255">Endonuclease</keyword>
<evidence type="ECO:0000259" key="2">
    <source>
        <dbReference type="Pfam" id="PF03372"/>
    </source>
</evidence>
<dbReference type="InterPro" id="IPR036691">
    <property type="entry name" value="Endo/exonu/phosph_ase_sf"/>
</dbReference>
<accession>A0ABU7GYA4</accession>
<keyword evidence="4" id="KW-1185">Reference proteome</keyword>
<sequence>MAKSKHKKAKLSFFKTLVLIVTICLGIVLFLSSYAGMFDPRKFVLFAFIGLAYPFILFANVIVLVFWLLNKNWKVSLLIVAFVFSGYPTLFSTIKFWGEEGADLKTTDHLRIMTYNVHNFKKFGDKNDLETKRNFLSVLKEQNPDIILFQEFYTRFKGEYNLVDSIKVQLKTPYTYFKSSKENDYEAMGLAIFSKYPLKNKDFIPFDAYGANGCLLADVIINNKKIRIFNLHLKSISFGNEDYQYLDQVKEINPDKQSSKRIYRALRSAFKKRAENIDLLKKEIAKCNTPYILAGDFNDTPASFAVKQLTNNLNNAFFEKGIGMGVTYNGKFPNFQIDYIATTKDLQIVNYKVTKAKLSDHYPVRSDIEILP</sequence>
<dbReference type="InterPro" id="IPR005135">
    <property type="entry name" value="Endo/exonuclease/phosphatase"/>
</dbReference>
<keyword evidence="1" id="KW-1133">Transmembrane helix</keyword>
<evidence type="ECO:0000313" key="4">
    <source>
        <dbReference type="Proteomes" id="UP001337681"/>
    </source>
</evidence>
<dbReference type="Gene3D" id="3.60.10.10">
    <property type="entry name" value="Endonuclease/exonuclease/phosphatase"/>
    <property type="match status" value="1"/>
</dbReference>
<comment type="caution">
    <text evidence="3">The sequence shown here is derived from an EMBL/GenBank/DDBJ whole genome shotgun (WGS) entry which is preliminary data.</text>
</comment>
<dbReference type="GO" id="GO:0004519">
    <property type="term" value="F:endonuclease activity"/>
    <property type="evidence" value="ECO:0007669"/>
    <property type="project" value="UniProtKB-KW"/>
</dbReference>
<dbReference type="PANTHER" id="PTHR14859">
    <property type="entry name" value="CALCOFLUOR WHITE HYPERSENSITIVE PROTEIN PRECURSOR"/>
    <property type="match status" value="1"/>
</dbReference>
<feature type="transmembrane region" description="Helical" evidence="1">
    <location>
        <begin position="43"/>
        <end position="68"/>
    </location>
</feature>
<reference evidence="3 4" key="1">
    <citation type="submission" date="2024-01" db="EMBL/GenBank/DDBJ databases">
        <title>Pedobacter sp. nov., isolated from oil-contaminated soil.</title>
        <authorList>
            <person name="Le N.T.T."/>
        </authorList>
    </citation>
    <scope>NUCLEOTIDE SEQUENCE [LARGE SCALE GENOMIC DNA]</scope>
    <source>
        <strain evidence="3 4">VNH31</strain>
    </source>
</reference>
<dbReference type="InterPro" id="IPR051916">
    <property type="entry name" value="GPI-anchor_lipid_remodeler"/>
</dbReference>
<name>A0ABU7GYA4_9SPHI</name>
<keyword evidence="3" id="KW-0378">Hydrolase</keyword>
<dbReference type="PANTHER" id="PTHR14859:SF15">
    <property type="entry name" value="ENDONUCLEASE_EXONUCLEASE_PHOSPHATASE DOMAIN-CONTAINING PROTEIN"/>
    <property type="match status" value="1"/>
</dbReference>
<dbReference type="RefSeq" id="WP_330144986.1">
    <property type="nucleotide sequence ID" value="NZ_JAZDQU010000001.1"/>
</dbReference>
<protein>
    <submittedName>
        <fullName evidence="3">Endonuclease/exonuclease/phosphatase family protein</fullName>
    </submittedName>
</protein>
<evidence type="ECO:0000313" key="3">
    <source>
        <dbReference type="EMBL" id="MEE1884068.1"/>
    </source>
</evidence>
<organism evidence="3 4">
    <name type="scientific">Pedobacter flavus</name>
    <dbReference type="NCBI Taxonomy" id="3113906"/>
    <lineage>
        <taxon>Bacteria</taxon>
        <taxon>Pseudomonadati</taxon>
        <taxon>Bacteroidota</taxon>
        <taxon>Sphingobacteriia</taxon>
        <taxon>Sphingobacteriales</taxon>
        <taxon>Sphingobacteriaceae</taxon>
        <taxon>Pedobacter</taxon>
    </lineage>
</organism>
<keyword evidence="3" id="KW-0540">Nuclease</keyword>
<feature type="transmembrane region" description="Helical" evidence="1">
    <location>
        <begin position="75"/>
        <end position="97"/>
    </location>
</feature>
<proteinExistence type="predicted"/>
<evidence type="ECO:0000256" key="1">
    <source>
        <dbReference type="SAM" id="Phobius"/>
    </source>
</evidence>
<feature type="transmembrane region" description="Helical" evidence="1">
    <location>
        <begin position="12"/>
        <end position="31"/>
    </location>
</feature>
<dbReference type="SUPFAM" id="SSF56219">
    <property type="entry name" value="DNase I-like"/>
    <property type="match status" value="1"/>
</dbReference>
<dbReference type="CDD" id="cd09084">
    <property type="entry name" value="EEP-2"/>
    <property type="match status" value="1"/>
</dbReference>
<dbReference type="Proteomes" id="UP001337681">
    <property type="component" value="Unassembled WGS sequence"/>
</dbReference>